<feature type="compositionally biased region" description="Polar residues" evidence="1">
    <location>
        <begin position="30"/>
        <end position="41"/>
    </location>
</feature>
<dbReference type="Proteomes" id="UP000324897">
    <property type="component" value="Chromosome 1"/>
</dbReference>
<proteinExistence type="predicted"/>
<feature type="region of interest" description="Disordered" evidence="1">
    <location>
        <begin position="1"/>
        <end position="98"/>
    </location>
</feature>
<reference evidence="2 3" key="1">
    <citation type="journal article" date="2019" name="Sci. Rep.">
        <title>A high-quality genome of Eragrostis curvula grass provides insights into Poaceae evolution and supports new strategies to enhance forage quality.</title>
        <authorList>
            <person name="Carballo J."/>
            <person name="Santos B.A.C.M."/>
            <person name="Zappacosta D."/>
            <person name="Garbus I."/>
            <person name="Selva J.P."/>
            <person name="Gallo C.A."/>
            <person name="Diaz A."/>
            <person name="Albertini E."/>
            <person name="Caccamo M."/>
            <person name="Echenique V."/>
        </authorList>
    </citation>
    <scope>NUCLEOTIDE SEQUENCE [LARGE SCALE GENOMIC DNA]</scope>
    <source>
        <strain evidence="3">cv. Victoria</strain>
        <tissue evidence="2">Leaf</tissue>
    </source>
</reference>
<keyword evidence="3" id="KW-1185">Reference proteome</keyword>
<feature type="compositionally biased region" description="Basic and acidic residues" evidence="1">
    <location>
        <begin position="53"/>
        <end position="65"/>
    </location>
</feature>
<sequence>MVGQDKGVPSLDEGNEANPPSKRPKEEESSQGASELKSGQSLVGDVTAAQAEPTREDETVDDDRGTCGCINAHQKPGHLDINATPVEDALAKSEAAVQ</sequence>
<comment type="caution">
    <text evidence="2">The sequence shown here is derived from an EMBL/GenBank/DDBJ whole genome shotgun (WGS) entry which is preliminary data.</text>
</comment>
<evidence type="ECO:0000313" key="2">
    <source>
        <dbReference type="EMBL" id="TVU28373.1"/>
    </source>
</evidence>
<dbReference type="EMBL" id="RWGY01000011">
    <property type="protein sequence ID" value="TVU28373.1"/>
    <property type="molecule type" value="Genomic_DNA"/>
</dbReference>
<gene>
    <name evidence="2" type="ORF">EJB05_19890</name>
</gene>
<accession>A0A5J9UX94</accession>
<evidence type="ECO:0000256" key="1">
    <source>
        <dbReference type="SAM" id="MobiDB-lite"/>
    </source>
</evidence>
<evidence type="ECO:0000313" key="3">
    <source>
        <dbReference type="Proteomes" id="UP000324897"/>
    </source>
</evidence>
<organism evidence="2 3">
    <name type="scientific">Eragrostis curvula</name>
    <name type="common">weeping love grass</name>
    <dbReference type="NCBI Taxonomy" id="38414"/>
    <lineage>
        <taxon>Eukaryota</taxon>
        <taxon>Viridiplantae</taxon>
        <taxon>Streptophyta</taxon>
        <taxon>Embryophyta</taxon>
        <taxon>Tracheophyta</taxon>
        <taxon>Spermatophyta</taxon>
        <taxon>Magnoliopsida</taxon>
        <taxon>Liliopsida</taxon>
        <taxon>Poales</taxon>
        <taxon>Poaceae</taxon>
        <taxon>PACMAD clade</taxon>
        <taxon>Chloridoideae</taxon>
        <taxon>Eragrostideae</taxon>
        <taxon>Eragrostidinae</taxon>
        <taxon>Eragrostis</taxon>
    </lineage>
</organism>
<dbReference type="AlphaFoldDB" id="A0A5J9UX94"/>
<dbReference type="Gramene" id="TVU28373">
    <property type="protein sequence ID" value="TVU28373"/>
    <property type="gene ID" value="EJB05_19890"/>
</dbReference>
<name>A0A5J9UX94_9POAL</name>
<protein>
    <submittedName>
        <fullName evidence="2">Uncharacterized protein</fullName>
    </submittedName>
</protein>